<dbReference type="Gene3D" id="3.30.420.10">
    <property type="entry name" value="Ribonuclease H-like superfamily/Ribonuclease H"/>
    <property type="match status" value="1"/>
</dbReference>
<feature type="region of interest" description="Disordered" evidence="1">
    <location>
        <begin position="512"/>
        <end position="537"/>
    </location>
</feature>
<protein>
    <recommendedName>
        <fullName evidence="2">RNase H type-1 domain-containing protein</fullName>
    </recommendedName>
</protein>
<feature type="domain" description="RNase H type-1" evidence="2">
    <location>
        <begin position="252"/>
        <end position="414"/>
    </location>
</feature>
<gene>
    <name evidence="3" type="ORF">FJTKL_11281</name>
</gene>
<reference evidence="3 4" key="1">
    <citation type="submission" date="2024-03" db="EMBL/GenBank/DDBJ databases">
        <title>A high-quality draft genome sequence of Diaporthe vaccinii, a causative agent of upright dieback and viscid rot disease in cranberry plants.</title>
        <authorList>
            <person name="Sarrasin M."/>
            <person name="Lang B.F."/>
            <person name="Burger G."/>
        </authorList>
    </citation>
    <scope>NUCLEOTIDE SEQUENCE [LARGE SCALE GENOMIC DNA]</scope>
    <source>
        <strain evidence="3 4">IS7</strain>
    </source>
</reference>
<feature type="compositionally biased region" description="Basic and acidic residues" evidence="1">
    <location>
        <begin position="116"/>
        <end position="134"/>
    </location>
</feature>
<comment type="caution">
    <text evidence="3">The sequence shown here is derived from an EMBL/GenBank/DDBJ whole genome shotgun (WGS) entry which is preliminary data.</text>
</comment>
<keyword evidence="4" id="KW-1185">Reference proteome</keyword>
<evidence type="ECO:0000313" key="4">
    <source>
        <dbReference type="Proteomes" id="UP001600888"/>
    </source>
</evidence>
<organism evidence="3 4">
    <name type="scientific">Diaporthe vaccinii</name>
    <dbReference type="NCBI Taxonomy" id="105482"/>
    <lineage>
        <taxon>Eukaryota</taxon>
        <taxon>Fungi</taxon>
        <taxon>Dikarya</taxon>
        <taxon>Ascomycota</taxon>
        <taxon>Pezizomycotina</taxon>
        <taxon>Sordariomycetes</taxon>
        <taxon>Sordariomycetidae</taxon>
        <taxon>Diaporthales</taxon>
        <taxon>Diaporthaceae</taxon>
        <taxon>Diaporthe</taxon>
        <taxon>Diaporthe eres species complex</taxon>
    </lineage>
</organism>
<dbReference type="Proteomes" id="UP001600888">
    <property type="component" value="Unassembled WGS sequence"/>
</dbReference>
<dbReference type="EMBL" id="JBAWTH010000054">
    <property type="protein sequence ID" value="KAL2281808.1"/>
    <property type="molecule type" value="Genomic_DNA"/>
</dbReference>
<dbReference type="SUPFAM" id="SSF53098">
    <property type="entry name" value="Ribonuclease H-like"/>
    <property type="match status" value="1"/>
</dbReference>
<evidence type="ECO:0000259" key="2">
    <source>
        <dbReference type="Pfam" id="PF00075"/>
    </source>
</evidence>
<feature type="compositionally biased region" description="Acidic residues" evidence="1">
    <location>
        <begin position="104"/>
        <end position="115"/>
    </location>
</feature>
<feature type="compositionally biased region" description="Basic residues" evidence="1">
    <location>
        <begin position="56"/>
        <end position="76"/>
    </location>
</feature>
<dbReference type="InterPro" id="IPR002156">
    <property type="entry name" value="RNaseH_domain"/>
</dbReference>
<accession>A0ABR4EH88</accession>
<name>A0ABR4EH88_9PEZI</name>
<dbReference type="Pfam" id="PF00075">
    <property type="entry name" value="RNase_H"/>
    <property type="match status" value="1"/>
</dbReference>
<feature type="region of interest" description="Disordered" evidence="1">
    <location>
        <begin position="582"/>
        <end position="602"/>
    </location>
</feature>
<dbReference type="InterPro" id="IPR036397">
    <property type="entry name" value="RNaseH_sf"/>
</dbReference>
<evidence type="ECO:0000313" key="3">
    <source>
        <dbReference type="EMBL" id="KAL2281808.1"/>
    </source>
</evidence>
<proteinExistence type="predicted"/>
<evidence type="ECO:0000256" key="1">
    <source>
        <dbReference type="SAM" id="MobiDB-lite"/>
    </source>
</evidence>
<feature type="compositionally biased region" description="Polar residues" evidence="1">
    <location>
        <begin position="78"/>
        <end position="101"/>
    </location>
</feature>
<feature type="compositionally biased region" description="Gly residues" evidence="1">
    <location>
        <begin position="524"/>
        <end position="537"/>
    </location>
</feature>
<dbReference type="InterPro" id="IPR012337">
    <property type="entry name" value="RNaseH-like_sf"/>
</dbReference>
<feature type="region of interest" description="Disordered" evidence="1">
    <location>
        <begin position="21"/>
        <end position="134"/>
    </location>
</feature>
<sequence length="743" mass="82959">MDTTQPKGRLKAFFKHATIRISSTKDHGFPNDSASAHSIDDDGRSQMSSISAKKDSKLRRIGRGIREWRSKRKRLRGNTGQRTSFNLEGKSFSSSEASLPQGSFDDEEFSDEDEPLDRSGDHAHEASEAWRREAPEDKLPCEIIHDEVVVKQSAREHAISRASEGQTQSRKEAILPQTSITLPPPPPIYSSLVLPDDLAPRDRNLEPTGIVFRRDRKCAFDFAQSTLSSEPALWTDASHRMVGLKHCDPEHHGGIAVAQKLGQRWEVHSAYTAGFKNSMQLESLAILMALQRAAQEKRSGALGEGTVYICSDSDFSLYWIEKDLALNIATRKAVQEQLPFEADVDDLEWESRLSKKLDQRGVSHHNRPKLAVTIGQMILEKYYELRQLGAWVEFHWVPAHSGLPGNEIADRVAALSCWWLAKAVPRPAHGTGLVMPLKVLTFDEPWTRYCPHKGQPHHTAYMALQLLEESKSLHVVILTKSIGPASCNTAIVGNCRVRPGGLALQEGIPRQGIPREGIPREGVPGEGVSGEGVPGEGVPGEIVPGEVVPEDGAAKLIPSYPSARMESPPNHNTAFELRHVGPIPQPPSPLPQQVRRERQRKKRPSAYKKLLCVNCWHNGHLIHQCFEKFPEQKVAFPQRYARYVGRPRLEKVMPGAFQNIARLYPQLMSQPIHGQDSRYMVGRVGLSPHLTPEQCAVWVVRCQAAQMGRDAAEAQSVQDYRQHLRRKYRSGEAQGAAQLDELD</sequence>